<evidence type="ECO:0000313" key="4">
    <source>
        <dbReference type="Proteomes" id="UP001596039"/>
    </source>
</evidence>
<dbReference type="Gene3D" id="3.40.50.1820">
    <property type="entry name" value="alpha/beta hydrolase"/>
    <property type="match status" value="1"/>
</dbReference>
<protein>
    <submittedName>
        <fullName evidence="3">Acetylxylan esterase</fullName>
    </submittedName>
</protein>
<dbReference type="RefSeq" id="WP_386740366.1">
    <property type="nucleotide sequence ID" value="NZ_JBHSMG010000002.1"/>
</dbReference>
<dbReference type="PANTHER" id="PTHR40111:SF1">
    <property type="entry name" value="CEPHALOSPORIN-C DEACETYLASE"/>
    <property type="match status" value="1"/>
</dbReference>
<name>A0ABW0NRF6_9MICO</name>
<dbReference type="EMBL" id="JBHSMG010000002">
    <property type="protein sequence ID" value="MFC5502677.1"/>
    <property type="molecule type" value="Genomic_DNA"/>
</dbReference>
<gene>
    <name evidence="3" type="ORF">ACFPJ4_10555</name>
</gene>
<comment type="caution">
    <text evidence="3">The sequence shown here is derived from an EMBL/GenBank/DDBJ whole genome shotgun (WGS) entry which is preliminary data.</text>
</comment>
<dbReference type="Proteomes" id="UP001596039">
    <property type="component" value="Unassembled WGS sequence"/>
</dbReference>
<reference evidence="4" key="1">
    <citation type="journal article" date="2019" name="Int. J. Syst. Evol. Microbiol.">
        <title>The Global Catalogue of Microorganisms (GCM) 10K type strain sequencing project: providing services to taxonomists for standard genome sequencing and annotation.</title>
        <authorList>
            <consortium name="The Broad Institute Genomics Platform"/>
            <consortium name="The Broad Institute Genome Sequencing Center for Infectious Disease"/>
            <person name="Wu L."/>
            <person name="Ma J."/>
        </authorList>
    </citation>
    <scope>NUCLEOTIDE SEQUENCE [LARGE SCALE GENOMIC DNA]</scope>
    <source>
        <strain evidence="4">CGMCC 4.6997</strain>
    </source>
</reference>
<accession>A0ABW0NRF6</accession>
<dbReference type="InterPro" id="IPR039069">
    <property type="entry name" value="CE7"/>
</dbReference>
<dbReference type="PANTHER" id="PTHR40111">
    <property type="entry name" value="CEPHALOSPORIN-C DEACETYLASE"/>
    <property type="match status" value="1"/>
</dbReference>
<keyword evidence="4" id="KW-1185">Reference proteome</keyword>
<evidence type="ECO:0000256" key="1">
    <source>
        <dbReference type="SAM" id="MobiDB-lite"/>
    </source>
</evidence>
<dbReference type="Pfam" id="PF05448">
    <property type="entry name" value="AXE1"/>
    <property type="match status" value="1"/>
</dbReference>
<feature type="domain" description="Acetyl xylan esterase" evidence="2">
    <location>
        <begin position="24"/>
        <end position="297"/>
    </location>
</feature>
<dbReference type="SUPFAM" id="SSF53474">
    <property type="entry name" value="alpha/beta-Hydrolases"/>
    <property type="match status" value="1"/>
</dbReference>
<evidence type="ECO:0000313" key="3">
    <source>
        <dbReference type="EMBL" id="MFC5502677.1"/>
    </source>
</evidence>
<feature type="region of interest" description="Disordered" evidence="1">
    <location>
        <begin position="1"/>
        <end position="20"/>
    </location>
</feature>
<organism evidence="3 4">
    <name type="scientific">Lysinimonas soli</name>
    <dbReference type="NCBI Taxonomy" id="1074233"/>
    <lineage>
        <taxon>Bacteria</taxon>
        <taxon>Bacillati</taxon>
        <taxon>Actinomycetota</taxon>
        <taxon>Actinomycetes</taxon>
        <taxon>Micrococcales</taxon>
        <taxon>Microbacteriaceae</taxon>
        <taxon>Lysinimonas</taxon>
    </lineage>
</organism>
<dbReference type="InterPro" id="IPR008391">
    <property type="entry name" value="AXE1_dom"/>
</dbReference>
<proteinExistence type="predicted"/>
<evidence type="ECO:0000259" key="2">
    <source>
        <dbReference type="Pfam" id="PF05448"/>
    </source>
</evidence>
<sequence>MSTANSGRPTAVLHPAVLGDEPLPTPDDYRDYWDSALAAARRHPLDVDAEVIDVGLTAIEVRDISFAGADGRRVSGWLRLPRARSGPLPAVVHANGYGAGRLDPIDDLTWAGAGFAHLIMGTFGQGGGRGGQLLEGITDPERSYYRGVLVDGARAIEAARGLDEVDPTRVAMIGNSQGGGIALGVGALVPDLVAVLAQSPFLTDAPSALRRAGSGPWLELRRYLADHPDHAEAVARTLAYVDGVTSARHATAPGWISAGLDDDICPPETAVAAVAAYAAPVTYRGWPRAGHEAGGAADRRGALAVLRERFGPAPA</sequence>
<dbReference type="InterPro" id="IPR029058">
    <property type="entry name" value="AB_hydrolase_fold"/>
</dbReference>